<sequence length="337" mass="37613">MTRTIRSEEMHSVLFSLFNKYGFSEEKAKLLAEVHIENTLHGVNSHGINRVPFFIEQLQRGLVKKDAEAEKLEGFGSLERWDGSLGSGVLNAIQCTNRAIAMAKENGMGLVALRNTNHWMRAGYYGWMAAEHNCIGILFTNTEPNMPAWGGKEARLGNNPLVIAIPREKGHIVLDMAMTQFSFGKINEYKLRGDALPYDGGFDADGNFTKNPEDILQTKSGLPIGYWKGSALAMVLDMLATLLSAGRSTYKLGLEEHEYGVSQIFLCMDAVTFQDGELQEQLLEEIISYTKDITPTQPGGKTYYPGEKSLANKIENEKNGMQVSEEIWNRVIHLLNN</sequence>
<name>A0ABW3B0B8_9FLAO</name>
<dbReference type="InterPro" id="IPR003767">
    <property type="entry name" value="Malate/L-lactate_DH-like"/>
</dbReference>
<dbReference type="EMBL" id="JBHTHY010000003">
    <property type="protein sequence ID" value="MFD0796565.1"/>
    <property type="molecule type" value="Genomic_DNA"/>
</dbReference>
<dbReference type="InterPro" id="IPR043144">
    <property type="entry name" value="Mal/L-sulf/L-lact_DH-like_ah"/>
</dbReference>
<evidence type="ECO:0000313" key="3">
    <source>
        <dbReference type="Proteomes" id="UP001597012"/>
    </source>
</evidence>
<dbReference type="Gene3D" id="1.10.1530.10">
    <property type="match status" value="1"/>
</dbReference>
<dbReference type="Proteomes" id="UP001597012">
    <property type="component" value="Unassembled WGS sequence"/>
</dbReference>
<gene>
    <name evidence="2" type="primary">yiaK</name>
    <name evidence="2" type="ORF">ACFQZJ_03770</name>
</gene>
<comment type="caution">
    <text evidence="2">The sequence shown here is derived from an EMBL/GenBank/DDBJ whole genome shotgun (WGS) entry which is preliminary data.</text>
</comment>
<dbReference type="InterPro" id="IPR043143">
    <property type="entry name" value="Mal/L-sulf/L-lact_DH-like_NADP"/>
</dbReference>
<organism evidence="2 3">
    <name type="scientific">Maribacter chungangensis</name>
    <dbReference type="NCBI Taxonomy" id="1069117"/>
    <lineage>
        <taxon>Bacteria</taxon>
        <taxon>Pseudomonadati</taxon>
        <taxon>Bacteroidota</taxon>
        <taxon>Flavobacteriia</taxon>
        <taxon>Flavobacteriales</taxon>
        <taxon>Flavobacteriaceae</taxon>
        <taxon>Maribacter</taxon>
    </lineage>
</organism>
<reference evidence="3" key="1">
    <citation type="journal article" date="2019" name="Int. J. Syst. Evol. Microbiol.">
        <title>The Global Catalogue of Microorganisms (GCM) 10K type strain sequencing project: providing services to taxonomists for standard genome sequencing and annotation.</title>
        <authorList>
            <consortium name="The Broad Institute Genomics Platform"/>
            <consortium name="The Broad Institute Genome Sequencing Center for Infectious Disease"/>
            <person name="Wu L."/>
            <person name="Ma J."/>
        </authorList>
    </citation>
    <scope>NUCLEOTIDE SEQUENCE [LARGE SCALE GENOMIC DNA]</scope>
    <source>
        <strain evidence="3">CCUG 61948</strain>
    </source>
</reference>
<dbReference type="PANTHER" id="PTHR11091:SF3">
    <property type="entry name" value="2,3-DIKETO-L-GULONATE REDUCTASE"/>
    <property type="match status" value="1"/>
</dbReference>
<dbReference type="InterPro" id="IPR036111">
    <property type="entry name" value="Mal/L-sulfo/L-lacto_DH-like_sf"/>
</dbReference>
<accession>A0ABW3B0B8</accession>
<dbReference type="RefSeq" id="WP_379932417.1">
    <property type="nucleotide sequence ID" value="NZ_JBHTHY010000003.1"/>
</dbReference>
<evidence type="ECO:0000256" key="1">
    <source>
        <dbReference type="ARBA" id="ARBA00023002"/>
    </source>
</evidence>
<dbReference type="NCBIfam" id="NF009750">
    <property type="entry name" value="PRK13260.1"/>
    <property type="match status" value="1"/>
</dbReference>
<dbReference type="Gene3D" id="3.30.1370.60">
    <property type="entry name" value="Hypothetical oxidoreductase yiak, domain 2"/>
    <property type="match status" value="1"/>
</dbReference>
<dbReference type="Pfam" id="PF02615">
    <property type="entry name" value="Ldh_2"/>
    <property type="match status" value="1"/>
</dbReference>
<protein>
    <submittedName>
        <fullName evidence="2">3-dehydro-L-gulonate 2-dehydrogenase</fullName>
        <ecNumber evidence="2">1.1.1.130</ecNumber>
    </submittedName>
</protein>
<dbReference type="EC" id="1.1.1.130" evidence="2"/>
<dbReference type="PANTHER" id="PTHR11091">
    <property type="entry name" value="OXIDOREDUCTASE-RELATED"/>
    <property type="match status" value="1"/>
</dbReference>
<evidence type="ECO:0000313" key="2">
    <source>
        <dbReference type="EMBL" id="MFD0796565.1"/>
    </source>
</evidence>
<dbReference type="GO" id="GO:0047559">
    <property type="term" value="F:3-dehydro-L-gulonate 2-dehydrogenase activity"/>
    <property type="evidence" value="ECO:0007669"/>
    <property type="project" value="UniProtKB-EC"/>
</dbReference>
<dbReference type="SUPFAM" id="SSF89733">
    <property type="entry name" value="L-sulfolactate dehydrogenase-like"/>
    <property type="match status" value="1"/>
</dbReference>
<keyword evidence="3" id="KW-1185">Reference proteome</keyword>
<proteinExistence type="predicted"/>
<keyword evidence="1 2" id="KW-0560">Oxidoreductase</keyword>